<evidence type="ECO:0000313" key="4">
    <source>
        <dbReference type="EMBL" id="MFC4561740.1"/>
    </source>
</evidence>
<comment type="caution">
    <text evidence="4">The sequence shown here is derived from an EMBL/GenBank/DDBJ whole genome shotgun (WGS) entry which is preliminary data.</text>
</comment>
<dbReference type="RefSeq" id="WP_378572357.1">
    <property type="nucleotide sequence ID" value="NZ_JBHSFQ010000005.1"/>
</dbReference>
<dbReference type="InterPro" id="IPR036318">
    <property type="entry name" value="FAD-bd_PCMH-like_sf"/>
</dbReference>
<dbReference type="PANTHER" id="PTHR43762:SF1">
    <property type="entry name" value="D-ARABINONO-1,4-LACTONE OXIDASE"/>
    <property type="match status" value="1"/>
</dbReference>
<dbReference type="Gene3D" id="3.30.70.2530">
    <property type="match status" value="1"/>
</dbReference>
<feature type="region of interest" description="Disordered" evidence="2">
    <location>
        <begin position="228"/>
        <end position="261"/>
    </location>
</feature>
<evidence type="ECO:0000256" key="1">
    <source>
        <dbReference type="ARBA" id="ARBA00023002"/>
    </source>
</evidence>
<dbReference type="PIRSF" id="PIRSF000136">
    <property type="entry name" value="LGO_GLO"/>
    <property type="match status" value="1"/>
</dbReference>
<feature type="domain" description="FAD-binding PCMH-type" evidence="3">
    <location>
        <begin position="12"/>
        <end position="179"/>
    </location>
</feature>
<dbReference type="InterPro" id="IPR007173">
    <property type="entry name" value="ALO_C"/>
</dbReference>
<evidence type="ECO:0000259" key="3">
    <source>
        <dbReference type="PROSITE" id="PS51387"/>
    </source>
</evidence>
<dbReference type="Gene3D" id="3.30.465.10">
    <property type="match status" value="1"/>
</dbReference>
<dbReference type="Pfam" id="PF04030">
    <property type="entry name" value="ALO"/>
    <property type="match status" value="1"/>
</dbReference>
<proteinExistence type="predicted"/>
<accession>A0ABV9DSR3</accession>
<dbReference type="SUPFAM" id="SSF56176">
    <property type="entry name" value="FAD-binding/transporter-associated domain-like"/>
    <property type="match status" value="1"/>
</dbReference>
<dbReference type="Gene3D" id="3.30.70.2520">
    <property type="match status" value="1"/>
</dbReference>
<dbReference type="PANTHER" id="PTHR43762">
    <property type="entry name" value="L-GULONOLACTONE OXIDASE"/>
    <property type="match status" value="1"/>
</dbReference>
<dbReference type="Proteomes" id="UP001595923">
    <property type="component" value="Unassembled WGS sequence"/>
</dbReference>
<evidence type="ECO:0000256" key="2">
    <source>
        <dbReference type="SAM" id="MobiDB-lite"/>
    </source>
</evidence>
<keyword evidence="1" id="KW-0560">Oxidoreductase</keyword>
<dbReference type="EMBL" id="JBHSFQ010000005">
    <property type="protein sequence ID" value="MFC4561740.1"/>
    <property type="molecule type" value="Genomic_DNA"/>
</dbReference>
<keyword evidence="5" id="KW-1185">Reference proteome</keyword>
<protein>
    <submittedName>
        <fullName evidence="4">FAD-binding protein</fullName>
    </submittedName>
</protein>
<dbReference type="PROSITE" id="PS51387">
    <property type="entry name" value="FAD_PCMH"/>
    <property type="match status" value="1"/>
</dbReference>
<dbReference type="InterPro" id="IPR016169">
    <property type="entry name" value="FAD-bd_PCMH_sub2"/>
</dbReference>
<dbReference type="InterPro" id="IPR006094">
    <property type="entry name" value="Oxid_FAD_bind_N"/>
</dbReference>
<dbReference type="InterPro" id="IPR016166">
    <property type="entry name" value="FAD-bd_PCMH"/>
</dbReference>
<dbReference type="InterPro" id="IPR016167">
    <property type="entry name" value="FAD-bd_PCMH_sub1"/>
</dbReference>
<dbReference type="InterPro" id="IPR010031">
    <property type="entry name" value="FAD_lactone_oxidase-like"/>
</dbReference>
<evidence type="ECO:0000313" key="5">
    <source>
        <dbReference type="Proteomes" id="UP001595923"/>
    </source>
</evidence>
<dbReference type="Pfam" id="PF01565">
    <property type="entry name" value="FAD_binding_4"/>
    <property type="match status" value="1"/>
</dbReference>
<organism evidence="4 5">
    <name type="scientific">Nocardiopsis mangrovi</name>
    <dbReference type="NCBI Taxonomy" id="1179818"/>
    <lineage>
        <taxon>Bacteria</taxon>
        <taxon>Bacillati</taxon>
        <taxon>Actinomycetota</taxon>
        <taxon>Actinomycetes</taxon>
        <taxon>Streptosporangiales</taxon>
        <taxon>Nocardiopsidaceae</taxon>
        <taxon>Nocardiopsis</taxon>
    </lineage>
</organism>
<sequence length="424" mass="45816">MDRRRTNWAGNTTFRADHVHHPATVDELRGIVAAARRVRALGSGHSFNDIADSPGGALVSLAALEPVVEPDAATMTVRVAAGVRYGELGRRLHALGYALRNLGSLPHISVAGSCATGTHGSGDRNGGLATSVSALEIVTADGSLRTLDRSAHGDRFDGAVVALGTLGIVTHLTLDVVPAFDVYQRVYEGLPLNALDEHFTDITSAGYSVSMFTGWRGPAIDQVWVKRRTDSPGDGAPDPGAFGARAADGPRHPVPGVSPRSCTEQLGVPGPWFERLPHFRPDFTPSSGEELQSEYLVAREHAVAAVHELDAVRDRIAPVVQVGEIRTIAADRLWLSPSQGRDTVGFHFTWVKDPDAVRPVMDLVEERLRPFDARPHWGKLFATPPERIDALYDRLPDFRALAAELDPHGKFATPFTARHLRIAP</sequence>
<dbReference type="InterPro" id="IPR016171">
    <property type="entry name" value="Vanillyl_alc_oxidase_C-sub2"/>
</dbReference>
<reference evidence="5" key="1">
    <citation type="journal article" date="2019" name="Int. J. Syst. Evol. Microbiol.">
        <title>The Global Catalogue of Microorganisms (GCM) 10K type strain sequencing project: providing services to taxonomists for standard genome sequencing and annotation.</title>
        <authorList>
            <consortium name="The Broad Institute Genomics Platform"/>
            <consortium name="The Broad Institute Genome Sequencing Center for Infectious Disease"/>
            <person name="Wu L."/>
            <person name="Ma J."/>
        </authorList>
    </citation>
    <scope>NUCLEOTIDE SEQUENCE [LARGE SCALE GENOMIC DNA]</scope>
    <source>
        <strain evidence="5">XZYJ18</strain>
    </source>
</reference>
<dbReference type="Gene3D" id="3.30.43.10">
    <property type="entry name" value="Uridine Diphospho-n-acetylenolpyruvylglucosamine Reductase, domain 2"/>
    <property type="match status" value="1"/>
</dbReference>
<gene>
    <name evidence="4" type="ORF">ACFO4E_07710</name>
</gene>
<dbReference type="Gene3D" id="1.10.45.10">
    <property type="entry name" value="Vanillyl-alcohol Oxidase, Chain A, domain 4"/>
    <property type="match status" value="1"/>
</dbReference>
<name>A0ABV9DSR3_9ACTN</name>
<feature type="compositionally biased region" description="Low complexity" evidence="2">
    <location>
        <begin position="232"/>
        <end position="247"/>
    </location>
</feature>